<dbReference type="Pfam" id="PF07109">
    <property type="entry name" value="Mg-por_mtran_C"/>
    <property type="match status" value="1"/>
</dbReference>
<feature type="region of interest" description="Disordered" evidence="5">
    <location>
        <begin position="1"/>
        <end position="57"/>
    </location>
</feature>
<reference evidence="9" key="1">
    <citation type="submission" date="2016-10" db="EMBL/GenBank/DDBJ databases">
        <authorList>
            <person name="Varghese N."/>
            <person name="Submissions S."/>
        </authorList>
    </citation>
    <scope>NUCLEOTIDE SEQUENCE [LARGE SCALE GENOMIC DNA]</scope>
    <source>
        <strain evidence="9">DSM 26893</strain>
    </source>
</reference>
<evidence type="ECO:0000313" key="9">
    <source>
        <dbReference type="Proteomes" id="UP000199372"/>
    </source>
</evidence>
<dbReference type="Gene3D" id="3.40.50.150">
    <property type="entry name" value="Vaccinia Virus protein VP39"/>
    <property type="match status" value="1"/>
</dbReference>
<keyword evidence="1 8" id="KW-0489">Methyltransferase</keyword>
<dbReference type="InterPro" id="IPR010940">
    <property type="entry name" value="Mg_prot_MeTrfase_C"/>
</dbReference>
<feature type="domain" description="Methyltransferase small" evidence="6">
    <location>
        <begin position="94"/>
        <end position="178"/>
    </location>
</feature>
<evidence type="ECO:0000259" key="7">
    <source>
        <dbReference type="Pfam" id="PF07109"/>
    </source>
</evidence>
<evidence type="ECO:0000256" key="3">
    <source>
        <dbReference type="ARBA" id="ARBA00022691"/>
    </source>
</evidence>
<protein>
    <recommendedName>
        <fullName evidence="4">Magnesium protoporphyrin IX methyltransferase</fullName>
        <ecNumber evidence="4">2.1.1.11</ecNumber>
    </recommendedName>
</protein>
<dbReference type="InterPro" id="IPR007848">
    <property type="entry name" value="Small_mtfrase_dom"/>
</dbReference>
<dbReference type="EC" id="2.1.1.11" evidence="4"/>
<name>A0A1H8L394_9RHOB</name>
<dbReference type="CDD" id="cd02440">
    <property type="entry name" value="AdoMet_MTases"/>
    <property type="match status" value="1"/>
</dbReference>
<feature type="domain" description="Magnesium-protoporphyrin IX methyltransferase C-terminal" evidence="7">
    <location>
        <begin position="179"/>
        <end position="269"/>
    </location>
</feature>
<dbReference type="GO" id="GO:0046406">
    <property type="term" value="F:magnesium protoporphyrin IX methyltransferase activity"/>
    <property type="evidence" value="ECO:0007669"/>
    <property type="project" value="UniProtKB-UniRule"/>
</dbReference>
<organism evidence="8 9">
    <name type="scientific">Palleronia pelagia</name>
    <dbReference type="NCBI Taxonomy" id="387096"/>
    <lineage>
        <taxon>Bacteria</taxon>
        <taxon>Pseudomonadati</taxon>
        <taxon>Pseudomonadota</taxon>
        <taxon>Alphaproteobacteria</taxon>
        <taxon>Rhodobacterales</taxon>
        <taxon>Roseobacteraceae</taxon>
        <taxon>Palleronia</taxon>
    </lineage>
</organism>
<feature type="compositionally biased region" description="Gly residues" evidence="5">
    <location>
        <begin position="21"/>
        <end position="30"/>
    </location>
</feature>
<keyword evidence="2 8" id="KW-0808">Transferase</keyword>
<evidence type="ECO:0000256" key="1">
    <source>
        <dbReference type="ARBA" id="ARBA00022603"/>
    </source>
</evidence>
<dbReference type="InterPro" id="IPR029063">
    <property type="entry name" value="SAM-dependent_MTases_sf"/>
</dbReference>
<dbReference type="PANTHER" id="PTHR43464:SF19">
    <property type="entry name" value="UBIQUINONE BIOSYNTHESIS O-METHYLTRANSFERASE, MITOCHONDRIAL"/>
    <property type="match status" value="1"/>
</dbReference>
<dbReference type="RefSeq" id="WP_236737107.1">
    <property type="nucleotide sequence ID" value="NZ_FOCM01000009.1"/>
</dbReference>
<keyword evidence="3" id="KW-0949">S-adenosyl-L-methionine</keyword>
<keyword evidence="9" id="KW-1185">Reference proteome</keyword>
<dbReference type="NCBIfam" id="TIGR02021">
    <property type="entry name" value="BchM-ChlM"/>
    <property type="match status" value="1"/>
</dbReference>
<sequence length="271" mass="28735">MNMHAPSTDRTATVPPASRAGAGGVHGGADGVHTVSTGRTPPVHGAQGGRPTAYDATRDRVERYFDGSATKVWEQLTSDAEVSRIRATVRAGRDRMRAVMLGQLPRDLRGARVLDAGCGTGAGAAALAARGADVVAIDISPRLVEIAARRLPEGLPGQVEFRAGDMLSAELGRFDAVLAMDSLIYYGERDLVAALDALSARSPRLVFTVAPRTPLLMAMWQAGRLFPKSDRSPSMVPHSARRLAARVSGDLRPVERVSSGFYISHCLEVAA</sequence>
<dbReference type="SUPFAM" id="SSF53335">
    <property type="entry name" value="S-adenosyl-L-methionine-dependent methyltransferases"/>
    <property type="match status" value="1"/>
</dbReference>
<evidence type="ECO:0000256" key="2">
    <source>
        <dbReference type="ARBA" id="ARBA00022679"/>
    </source>
</evidence>
<dbReference type="Pfam" id="PF05175">
    <property type="entry name" value="MTS"/>
    <property type="match status" value="1"/>
</dbReference>
<dbReference type="GO" id="GO:0015995">
    <property type="term" value="P:chlorophyll biosynthetic process"/>
    <property type="evidence" value="ECO:0007669"/>
    <property type="project" value="UniProtKB-UniRule"/>
</dbReference>
<evidence type="ECO:0000256" key="5">
    <source>
        <dbReference type="SAM" id="MobiDB-lite"/>
    </source>
</evidence>
<gene>
    <name evidence="8" type="ORF">SAMN04488011_10962</name>
</gene>
<dbReference type="GO" id="GO:0032259">
    <property type="term" value="P:methylation"/>
    <property type="evidence" value="ECO:0007669"/>
    <property type="project" value="UniProtKB-KW"/>
</dbReference>
<evidence type="ECO:0000259" key="6">
    <source>
        <dbReference type="Pfam" id="PF05175"/>
    </source>
</evidence>
<evidence type="ECO:0000256" key="4">
    <source>
        <dbReference type="NCBIfam" id="TIGR02021"/>
    </source>
</evidence>
<proteinExistence type="predicted"/>
<dbReference type="PANTHER" id="PTHR43464">
    <property type="entry name" value="METHYLTRANSFERASE"/>
    <property type="match status" value="1"/>
</dbReference>
<dbReference type="Proteomes" id="UP000199372">
    <property type="component" value="Unassembled WGS sequence"/>
</dbReference>
<dbReference type="EMBL" id="FOCM01000009">
    <property type="protein sequence ID" value="SEN99595.1"/>
    <property type="molecule type" value="Genomic_DNA"/>
</dbReference>
<evidence type="ECO:0000313" key="8">
    <source>
        <dbReference type="EMBL" id="SEN99595.1"/>
    </source>
</evidence>
<dbReference type="AlphaFoldDB" id="A0A1H8L394"/>
<accession>A0A1H8L394</accession>
<dbReference type="InterPro" id="IPR010251">
    <property type="entry name" value="Mg_prot_MeTrfase"/>
</dbReference>